<reference evidence="4 5" key="1">
    <citation type="journal article" date="2021" name="Elife">
        <title>Chloroplast acquisition without the gene transfer in kleptoplastic sea slugs, Plakobranchus ocellatus.</title>
        <authorList>
            <person name="Maeda T."/>
            <person name="Takahashi S."/>
            <person name="Yoshida T."/>
            <person name="Shimamura S."/>
            <person name="Takaki Y."/>
            <person name="Nagai Y."/>
            <person name="Toyoda A."/>
            <person name="Suzuki Y."/>
            <person name="Arimoto A."/>
            <person name="Ishii H."/>
            <person name="Satoh N."/>
            <person name="Nishiyama T."/>
            <person name="Hasebe M."/>
            <person name="Maruyama T."/>
            <person name="Minagawa J."/>
            <person name="Obokata J."/>
            <person name="Shigenobu S."/>
        </authorList>
    </citation>
    <scope>NUCLEOTIDE SEQUENCE [LARGE SCALE GENOMIC DNA]</scope>
</reference>
<sequence>MNGQEKFFLLLLLSTLNQVKPDCRPVQEGQETALTCTVNTAALACPSTTILDWTVADTGVVALCSSNSCDGHLSYNFSTTINNSGSTLTITNVSRTDPFNMETKWSCRPCRDKIGEVTACDKLEVYYKPQSPRCTVRENTAVPGDVESVTVSCSTTKVYPEAKCSFKRKTNQGGTFLTINKSPTYSHTPTTGTPAYYNSECSVDVSVAELGEGTHSFSAFIYPDVTDGIILVDETAASTTVTLTVPEASYTCSTNMIQGYLIGKSARCTCSLTSDGYPKGQAQWYRGSQTVPGVSGGVLNVTFDSSNPEQRYTCKGVSIIGESLWLSLTVIFAFFEENVVTVDSPSPTIDLCGETNYTNNHIPITCRVPKDKIYPPPLFSVSQDGLTFDLPREGHDDTMFHQTQFYPSPDAGGVYQATCRVKNKITGTTQERETPITYRKPPPQPPKIIFRGETYQGVNALNRITLAAGYTGDMTCRVEGGYPKAHTTQLTCGLLNATGEENVATLKFQDDQLNEDMSGTECRCTSQHVSGCYDTRETSLIIDVTPNDKNGGTESIVLGFTLVVVILLVIIIILVVLVLRFRKQLRNGDREPAGLSLGRVLRNLRHIRQSEA</sequence>
<dbReference type="Proteomes" id="UP000735302">
    <property type="component" value="Unassembled WGS sequence"/>
</dbReference>
<gene>
    <name evidence="4" type="ORF">PoB_005380100</name>
</gene>
<dbReference type="EMBL" id="BLXT01005907">
    <property type="protein sequence ID" value="GFO27296.1"/>
    <property type="molecule type" value="Genomic_DNA"/>
</dbReference>
<comment type="caution">
    <text evidence="4">The sequence shown here is derived from an EMBL/GenBank/DDBJ whole genome shotgun (WGS) entry which is preliminary data.</text>
</comment>
<accession>A0AAV4BVU5</accession>
<name>A0AAV4BVU5_9GAST</name>
<feature type="chain" id="PRO_5043607314" description="Ig-like domain-containing protein" evidence="2">
    <location>
        <begin position="22"/>
        <end position="612"/>
    </location>
</feature>
<keyword evidence="1" id="KW-0812">Transmembrane</keyword>
<evidence type="ECO:0000313" key="5">
    <source>
        <dbReference type="Proteomes" id="UP000735302"/>
    </source>
</evidence>
<protein>
    <recommendedName>
        <fullName evidence="3">Ig-like domain-containing protein</fullName>
    </recommendedName>
</protein>
<keyword evidence="5" id="KW-1185">Reference proteome</keyword>
<evidence type="ECO:0000259" key="3">
    <source>
        <dbReference type="PROSITE" id="PS50835"/>
    </source>
</evidence>
<feature type="signal peptide" evidence="2">
    <location>
        <begin position="1"/>
        <end position="21"/>
    </location>
</feature>
<evidence type="ECO:0000256" key="2">
    <source>
        <dbReference type="SAM" id="SignalP"/>
    </source>
</evidence>
<proteinExistence type="predicted"/>
<dbReference type="AlphaFoldDB" id="A0AAV4BVU5"/>
<dbReference type="PROSITE" id="PS50835">
    <property type="entry name" value="IG_LIKE"/>
    <property type="match status" value="1"/>
</dbReference>
<evidence type="ECO:0000256" key="1">
    <source>
        <dbReference type="SAM" id="Phobius"/>
    </source>
</evidence>
<feature type="transmembrane region" description="Helical" evidence="1">
    <location>
        <begin position="556"/>
        <end position="579"/>
    </location>
</feature>
<dbReference type="InterPro" id="IPR007110">
    <property type="entry name" value="Ig-like_dom"/>
</dbReference>
<evidence type="ECO:0000313" key="4">
    <source>
        <dbReference type="EMBL" id="GFO27296.1"/>
    </source>
</evidence>
<keyword evidence="1" id="KW-1133">Transmembrane helix</keyword>
<organism evidence="4 5">
    <name type="scientific">Plakobranchus ocellatus</name>
    <dbReference type="NCBI Taxonomy" id="259542"/>
    <lineage>
        <taxon>Eukaryota</taxon>
        <taxon>Metazoa</taxon>
        <taxon>Spiralia</taxon>
        <taxon>Lophotrochozoa</taxon>
        <taxon>Mollusca</taxon>
        <taxon>Gastropoda</taxon>
        <taxon>Heterobranchia</taxon>
        <taxon>Euthyneura</taxon>
        <taxon>Panpulmonata</taxon>
        <taxon>Sacoglossa</taxon>
        <taxon>Placobranchoidea</taxon>
        <taxon>Plakobranchidae</taxon>
        <taxon>Plakobranchus</taxon>
    </lineage>
</organism>
<keyword evidence="2" id="KW-0732">Signal</keyword>
<feature type="domain" description="Ig-like" evidence="3">
    <location>
        <begin position="246"/>
        <end position="314"/>
    </location>
</feature>
<keyword evidence="1" id="KW-0472">Membrane</keyword>